<organism evidence="1 2">
    <name type="scientific">Cotesia glomerata</name>
    <name type="common">Lepidopteran parasitic wasp</name>
    <name type="synonym">Apanteles glomeratus</name>
    <dbReference type="NCBI Taxonomy" id="32391"/>
    <lineage>
        <taxon>Eukaryota</taxon>
        <taxon>Metazoa</taxon>
        <taxon>Ecdysozoa</taxon>
        <taxon>Arthropoda</taxon>
        <taxon>Hexapoda</taxon>
        <taxon>Insecta</taxon>
        <taxon>Pterygota</taxon>
        <taxon>Neoptera</taxon>
        <taxon>Endopterygota</taxon>
        <taxon>Hymenoptera</taxon>
        <taxon>Apocrita</taxon>
        <taxon>Ichneumonoidea</taxon>
        <taxon>Braconidae</taxon>
        <taxon>Microgastrinae</taxon>
        <taxon>Cotesia</taxon>
    </lineage>
</organism>
<sequence>MANIFKVGKEYPDQLDFYRDLDKYESRTDHVLVSHDTRTMNAVHTRRVNKTGDSSRYLYEAVYHCVRGKAKKSPEDSSAN</sequence>
<dbReference type="EMBL" id="JAHXZJ010000806">
    <property type="protein sequence ID" value="KAH0556413.1"/>
    <property type="molecule type" value="Genomic_DNA"/>
</dbReference>
<gene>
    <name evidence="1" type="ORF">KQX54_000670</name>
</gene>
<keyword evidence="2" id="KW-1185">Reference proteome</keyword>
<dbReference type="Proteomes" id="UP000826195">
    <property type="component" value="Unassembled WGS sequence"/>
</dbReference>
<comment type="caution">
    <text evidence="1">The sequence shown here is derived from an EMBL/GenBank/DDBJ whole genome shotgun (WGS) entry which is preliminary data.</text>
</comment>
<accession>A0AAV7IPR3</accession>
<name>A0AAV7IPR3_COTGL</name>
<protein>
    <submittedName>
        <fullName evidence="1">Uncharacterized protein</fullName>
    </submittedName>
</protein>
<dbReference type="AlphaFoldDB" id="A0AAV7IPR3"/>
<reference evidence="1 2" key="1">
    <citation type="journal article" date="2021" name="J. Hered.">
        <title>A chromosome-level genome assembly of the parasitoid wasp, Cotesia glomerata (Hymenoptera: Braconidae).</title>
        <authorList>
            <person name="Pinto B.J."/>
            <person name="Weis J.J."/>
            <person name="Gamble T."/>
            <person name="Ode P.J."/>
            <person name="Paul R."/>
            <person name="Zaspel J.M."/>
        </authorList>
    </citation>
    <scope>NUCLEOTIDE SEQUENCE [LARGE SCALE GENOMIC DNA]</scope>
    <source>
        <strain evidence="1">CgM1</strain>
    </source>
</reference>
<feature type="non-terminal residue" evidence="1">
    <location>
        <position position="80"/>
    </location>
</feature>
<proteinExistence type="predicted"/>
<evidence type="ECO:0000313" key="1">
    <source>
        <dbReference type="EMBL" id="KAH0556413.1"/>
    </source>
</evidence>
<evidence type="ECO:0000313" key="2">
    <source>
        <dbReference type="Proteomes" id="UP000826195"/>
    </source>
</evidence>